<protein>
    <recommendedName>
        <fullName evidence="1">F5/8 type C domain-containing protein</fullName>
    </recommendedName>
</protein>
<dbReference type="AlphaFoldDB" id="A0A382X8R4"/>
<sequence>GYQHTAVFYTDSQLSPTVSRSVNGTGFEGFFNVMEPTGLPYTVVVDSLIGPADSVQAGDEIGIFDGSTPVGVVVVGQQITTTDPQSLTYSVTTSSNQYCCGYGIPEKLFDDILYDDGGVVGSFSWDDNNPKWLILDLGSILAVNKVSIFPYNVNGNILGAPQDFTLSVSNDGVIYTDILTGQNLNVSIAWDDFVLNASCRFIRMDVYGNGHNRSYAGMNELVVWGQVVPSTKPSGIAWEADTDKGQAGFTSGNPMTFRYFARRGGAATVYEA</sequence>
<name>A0A382X8R4_9ZZZZ</name>
<accession>A0A382X8R4</accession>
<feature type="domain" description="F5/8 type C" evidence="1">
    <location>
        <begin position="125"/>
        <end position="226"/>
    </location>
</feature>
<evidence type="ECO:0000259" key="1">
    <source>
        <dbReference type="PROSITE" id="PS50022"/>
    </source>
</evidence>
<feature type="non-terminal residue" evidence="2">
    <location>
        <position position="272"/>
    </location>
</feature>
<dbReference type="SUPFAM" id="SSF49785">
    <property type="entry name" value="Galactose-binding domain-like"/>
    <property type="match status" value="1"/>
</dbReference>
<gene>
    <name evidence="2" type="ORF">METZ01_LOCUS420430</name>
</gene>
<proteinExistence type="predicted"/>
<dbReference type="Pfam" id="PF00754">
    <property type="entry name" value="F5_F8_type_C"/>
    <property type="match status" value="1"/>
</dbReference>
<organism evidence="2">
    <name type="scientific">marine metagenome</name>
    <dbReference type="NCBI Taxonomy" id="408172"/>
    <lineage>
        <taxon>unclassified sequences</taxon>
        <taxon>metagenomes</taxon>
        <taxon>ecological metagenomes</taxon>
    </lineage>
</organism>
<dbReference type="EMBL" id="UINC01165914">
    <property type="protein sequence ID" value="SVD67576.1"/>
    <property type="molecule type" value="Genomic_DNA"/>
</dbReference>
<dbReference type="InterPro" id="IPR000421">
    <property type="entry name" value="FA58C"/>
</dbReference>
<evidence type="ECO:0000313" key="2">
    <source>
        <dbReference type="EMBL" id="SVD67576.1"/>
    </source>
</evidence>
<reference evidence="2" key="1">
    <citation type="submission" date="2018-05" db="EMBL/GenBank/DDBJ databases">
        <authorList>
            <person name="Lanie J.A."/>
            <person name="Ng W.-L."/>
            <person name="Kazmierczak K.M."/>
            <person name="Andrzejewski T.M."/>
            <person name="Davidsen T.M."/>
            <person name="Wayne K.J."/>
            <person name="Tettelin H."/>
            <person name="Glass J.I."/>
            <person name="Rusch D."/>
            <person name="Podicherti R."/>
            <person name="Tsui H.-C.T."/>
            <person name="Winkler M.E."/>
        </authorList>
    </citation>
    <scope>NUCLEOTIDE SEQUENCE</scope>
</reference>
<feature type="non-terminal residue" evidence="2">
    <location>
        <position position="1"/>
    </location>
</feature>
<dbReference type="InterPro" id="IPR008979">
    <property type="entry name" value="Galactose-bd-like_sf"/>
</dbReference>
<dbReference type="PROSITE" id="PS50022">
    <property type="entry name" value="FA58C_3"/>
    <property type="match status" value="1"/>
</dbReference>
<dbReference type="Gene3D" id="2.60.120.260">
    <property type="entry name" value="Galactose-binding domain-like"/>
    <property type="match status" value="1"/>
</dbReference>